<evidence type="ECO:0000256" key="10">
    <source>
        <dbReference type="SAM" id="MobiDB-lite"/>
    </source>
</evidence>
<keyword evidence="3 11" id="KW-0812">Transmembrane</keyword>
<evidence type="ECO:0000256" key="3">
    <source>
        <dbReference type="ARBA" id="ARBA00022692"/>
    </source>
</evidence>
<keyword evidence="6 11" id="KW-1133">Transmembrane helix</keyword>
<protein>
    <submittedName>
        <fullName evidence="12">Mitochondrial inner membrane protein Mdm31</fullName>
    </submittedName>
</protein>
<evidence type="ECO:0000256" key="11">
    <source>
        <dbReference type="SAM" id="Phobius"/>
    </source>
</evidence>
<dbReference type="Pfam" id="PF08118">
    <property type="entry name" value="MDM31_MDM32"/>
    <property type="match status" value="1"/>
</dbReference>
<evidence type="ECO:0000256" key="6">
    <source>
        <dbReference type="ARBA" id="ARBA00022989"/>
    </source>
</evidence>
<dbReference type="EMBL" id="CALTRL010002340">
    <property type="protein sequence ID" value="CAH7675431.1"/>
    <property type="molecule type" value="Genomic_DNA"/>
</dbReference>
<evidence type="ECO:0000313" key="13">
    <source>
        <dbReference type="Proteomes" id="UP001153365"/>
    </source>
</evidence>
<name>A0AAV0AYV4_PHAPC</name>
<evidence type="ECO:0000256" key="1">
    <source>
        <dbReference type="ARBA" id="ARBA00004273"/>
    </source>
</evidence>
<keyword evidence="7" id="KW-0496">Mitochondrion</keyword>
<dbReference type="GO" id="GO:0000001">
    <property type="term" value="P:mitochondrion inheritance"/>
    <property type="evidence" value="ECO:0007669"/>
    <property type="project" value="InterPro"/>
</dbReference>
<dbReference type="GO" id="GO:0007005">
    <property type="term" value="P:mitochondrion organization"/>
    <property type="evidence" value="ECO:0007669"/>
    <property type="project" value="InterPro"/>
</dbReference>
<feature type="region of interest" description="Disordered" evidence="10">
    <location>
        <begin position="350"/>
        <end position="370"/>
    </location>
</feature>
<keyword evidence="13" id="KW-1185">Reference proteome</keyword>
<dbReference type="PANTHER" id="PTHR31068:SF0">
    <property type="entry name" value="MITOCHONDRIAL DISTRIBUTION AND MORPHOLOGY PROTEIN 31"/>
    <property type="match status" value="1"/>
</dbReference>
<feature type="transmembrane region" description="Helical" evidence="11">
    <location>
        <begin position="148"/>
        <end position="178"/>
    </location>
</feature>
<evidence type="ECO:0000313" key="12">
    <source>
        <dbReference type="EMBL" id="CAH7675431.1"/>
    </source>
</evidence>
<evidence type="ECO:0000256" key="4">
    <source>
        <dbReference type="ARBA" id="ARBA00022792"/>
    </source>
</evidence>
<comment type="function">
    <text evidence="9">Involved in the organization of the mitochondrial membranes and the global structure of the mitochondria. Also required for mitochondrial distribution and mobility as well as for the maintenance of mitochondrial DNA nucleoids structures.</text>
</comment>
<comment type="similarity">
    <text evidence="2">Belongs to the MDM31/MDM32 family.</text>
</comment>
<organism evidence="12 13">
    <name type="scientific">Phakopsora pachyrhizi</name>
    <name type="common">Asian soybean rust disease fungus</name>
    <dbReference type="NCBI Taxonomy" id="170000"/>
    <lineage>
        <taxon>Eukaryota</taxon>
        <taxon>Fungi</taxon>
        <taxon>Dikarya</taxon>
        <taxon>Basidiomycota</taxon>
        <taxon>Pucciniomycotina</taxon>
        <taxon>Pucciniomycetes</taxon>
        <taxon>Pucciniales</taxon>
        <taxon>Phakopsoraceae</taxon>
        <taxon>Phakopsora</taxon>
    </lineage>
</organism>
<keyword evidence="5" id="KW-0809">Transit peptide</keyword>
<keyword evidence="8 11" id="KW-0472">Membrane</keyword>
<evidence type="ECO:0000256" key="9">
    <source>
        <dbReference type="ARBA" id="ARBA00025191"/>
    </source>
</evidence>
<evidence type="ECO:0000256" key="7">
    <source>
        <dbReference type="ARBA" id="ARBA00023128"/>
    </source>
</evidence>
<dbReference type="Proteomes" id="UP001153365">
    <property type="component" value="Unassembled WGS sequence"/>
</dbReference>
<proteinExistence type="inferred from homology"/>
<sequence>MLNKRLINWLGSSIRLIDQTHHHHSHPLLPRLRRSRLDQTLLLRTSLLFSASTTGFTGKSNEPRPGSIILPSSSDNSSSSNHHHHSISNFLPSIRLLASRLPPTLLTRSHRLTPSDLLPLAQSRLERLKIRWKWLTIRSFRAYRPDDYSAFASLFVIINLLLAGIFTTTFLGGLIFIFNKAGLEHLLANWLSDRLSTSMGVRIVFGSALVPRWRDGIIRFSNVWVSRPTEISADPREPSVEKLIQLMLEANQVNLPDQDQQLQMDQDHYYSSSPEQDLRPHIIHSHPISDTDQSKPRKTSQPDNFTHFHLSISSIDVTLSLGRWLDGKGLIKSAKLSGIRGVIDRSHLSIQESNEEPVDRKSSRKKPSAGDFHLESVSVDDLLLTVFQPNSFRPYTFSIFNAHFNKLRRQWLFLDLLSADQMTGQLDNCLFSLHKPQSILTSSNKSLDDFPNQSKRVQTRLSRFRIDGVPIDHIRANNPIDTVGPLSWIQSGKVDLIADIRLPLESEEIDLKTVVKEIVDNFEKEIVKSQPHAPSATISERRQLVKPALEAPGIGDLKYANQLHRRLDDEPGFAVAGELPEERVMIDLDLRFKDVKASVPMFDKSLTYVNTALVRSIVAFINANRTLIPIKCQVLIDLDDFNGSWTTFDVGLIESISEQVYKALAYHVGSDEAAKSNRISHVSRWGIAMTASSILQALKLHWDSAH</sequence>
<dbReference type="InterPro" id="IPR012571">
    <property type="entry name" value="Mdm31/Mdm32"/>
</dbReference>
<gene>
    <name evidence="12" type="ORF">PPACK8108_LOCUS10444</name>
</gene>
<comment type="caution">
    <text evidence="12">The sequence shown here is derived from an EMBL/GenBank/DDBJ whole genome shotgun (WGS) entry which is preliminary data.</text>
</comment>
<reference evidence="12" key="1">
    <citation type="submission" date="2022-06" db="EMBL/GenBank/DDBJ databases">
        <authorList>
            <consortium name="SYNGENTA / RWTH Aachen University"/>
        </authorList>
    </citation>
    <scope>NUCLEOTIDE SEQUENCE</scope>
</reference>
<evidence type="ECO:0000256" key="5">
    <source>
        <dbReference type="ARBA" id="ARBA00022946"/>
    </source>
</evidence>
<keyword evidence="4" id="KW-0999">Mitochondrion inner membrane</keyword>
<comment type="subcellular location">
    <subcellularLocation>
        <location evidence="1">Mitochondrion inner membrane</location>
    </subcellularLocation>
</comment>
<evidence type="ECO:0000256" key="8">
    <source>
        <dbReference type="ARBA" id="ARBA00023136"/>
    </source>
</evidence>
<dbReference type="PANTHER" id="PTHR31068">
    <property type="entry name" value="MITOCHONDRIAL DISTRIBUTION AND MORPHOLOGY PROTEIN 31"/>
    <property type="match status" value="1"/>
</dbReference>
<feature type="region of interest" description="Disordered" evidence="10">
    <location>
        <begin position="54"/>
        <end position="84"/>
    </location>
</feature>
<accession>A0AAV0AYV4</accession>
<feature type="compositionally biased region" description="Low complexity" evidence="10">
    <location>
        <begin position="67"/>
        <end position="80"/>
    </location>
</feature>
<dbReference type="AlphaFoldDB" id="A0AAV0AYV4"/>
<evidence type="ECO:0000256" key="2">
    <source>
        <dbReference type="ARBA" id="ARBA00005687"/>
    </source>
</evidence>
<dbReference type="GO" id="GO:0005743">
    <property type="term" value="C:mitochondrial inner membrane"/>
    <property type="evidence" value="ECO:0007669"/>
    <property type="project" value="UniProtKB-SubCell"/>
</dbReference>